<dbReference type="STRING" id="139723.A0A182MBQ2"/>
<dbReference type="Proteomes" id="UP000075883">
    <property type="component" value="Unassembled WGS sequence"/>
</dbReference>
<dbReference type="VEuPathDB" id="VectorBase:ACUA014355"/>
<feature type="compositionally biased region" description="Polar residues" evidence="1">
    <location>
        <begin position="73"/>
        <end position="82"/>
    </location>
</feature>
<protein>
    <submittedName>
        <fullName evidence="3">Uncharacterized protein</fullName>
    </submittedName>
</protein>
<reference evidence="4" key="1">
    <citation type="submission" date="2013-09" db="EMBL/GenBank/DDBJ databases">
        <title>The Genome Sequence of Anopheles culicifacies species A.</title>
        <authorList>
            <consortium name="The Broad Institute Genomics Platform"/>
            <person name="Neafsey D.E."/>
            <person name="Besansky N."/>
            <person name="Howell P."/>
            <person name="Walton C."/>
            <person name="Young S.K."/>
            <person name="Zeng Q."/>
            <person name="Gargeya S."/>
            <person name="Fitzgerald M."/>
            <person name="Haas B."/>
            <person name="Abouelleil A."/>
            <person name="Allen A.W."/>
            <person name="Alvarado L."/>
            <person name="Arachchi H.M."/>
            <person name="Berlin A.M."/>
            <person name="Chapman S.B."/>
            <person name="Gainer-Dewar J."/>
            <person name="Goldberg J."/>
            <person name="Griggs A."/>
            <person name="Gujja S."/>
            <person name="Hansen M."/>
            <person name="Howarth C."/>
            <person name="Imamovic A."/>
            <person name="Ireland A."/>
            <person name="Larimer J."/>
            <person name="McCowan C."/>
            <person name="Murphy C."/>
            <person name="Pearson M."/>
            <person name="Poon T.W."/>
            <person name="Priest M."/>
            <person name="Roberts A."/>
            <person name="Saif S."/>
            <person name="Shea T."/>
            <person name="Sisk P."/>
            <person name="Sykes S."/>
            <person name="Wortman J."/>
            <person name="Nusbaum C."/>
            <person name="Birren B."/>
        </authorList>
    </citation>
    <scope>NUCLEOTIDE SEQUENCE [LARGE SCALE GENOMIC DNA]</scope>
    <source>
        <strain evidence="4">A-37</strain>
    </source>
</reference>
<keyword evidence="4" id="KW-1185">Reference proteome</keyword>
<dbReference type="EnsemblMetazoa" id="ACUA014355-RA">
    <property type="protein sequence ID" value="ACUA014355-PA"/>
    <property type="gene ID" value="ACUA014355"/>
</dbReference>
<evidence type="ECO:0000256" key="2">
    <source>
        <dbReference type="SAM" id="SignalP"/>
    </source>
</evidence>
<evidence type="ECO:0000313" key="3">
    <source>
        <dbReference type="EnsemblMetazoa" id="ACUA014355-PA"/>
    </source>
</evidence>
<evidence type="ECO:0000313" key="4">
    <source>
        <dbReference type="Proteomes" id="UP000075883"/>
    </source>
</evidence>
<dbReference type="EMBL" id="AXCM01005454">
    <property type="status" value="NOT_ANNOTATED_CDS"/>
    <property type="molecule type" value="Genomic_DNA"/>
</dbReference>
<keyword evidence="2" id="KW-0732">Signal</keyword>
<accession>A0A182MBQ2</accession>
<name>A0A182MBQ2_9DIPT</name>
<feature type="region of interest" description="Disordered" evidence="1">
    <location>
        <begin position="35"/>
        <end position="155"/>
    </location>
</feature>
<dbReference type="EMBL" id="AXCM01005455">
    <property type="status" value="NOT_ANNOTATED_CDS"/>
    <property type="molecule type" value="Genomic_DNA"/>
</dbReference>
<feature type="compositionally biased region" description="Basic residues" evidence="1">
    <location>
        <begin position="54"/>
        <end position="68"/>
    </location>
</feature>
<evidence type="ECO:0000256" key="1">
    <source>
        <dbReference type="SAM" id="MobiDB-lite"/>
    </source>
</evidence>
<reference evidence="3" key="2">
    <citation type="submission" date="2020-05" db="UniProtKB">
        <authorList>
            <consortium name="EnsemblMetazoa"/>
        </authorList>
    </citation>
    <scope>IDENTIFICATION</scope>
    <source>
        <strain evidence="3">A-37</strain>
    </source>
</reference>
<feature type="chain" id="PRO_5008128112" evidence="2">
    <location>
        <begin position="30"/>
        <end position="190"/>
    </location>
</feature>
<feature type="signal peptide" evidence="2">
    <location>
        <begin position="1"/>
        <end position="29"/>
    </location>
</feature>
<sequence>MGRKLAHHLVLVGVLLVVAVESFSRAVQAADDYTAQHPHLRSQHQQHQQQQNLPHHHNSHHSHRHRSEHGRSRNQTSLNYSLISGPGYGNGGGGTDYRPPYQGTVQQHWAHGQSHGGHRETPPQHRRHHRGQSHPPQQPAANGWRRTSGNATTSAVRPVNRMLTRNGVNSFGNARDNNTTSCHRTMIGVI</sequence>
<organism evidence="3 4">
    <name type="scientific">Anopheles culicifacies</name>
    <dbReference type="NCBI Taxonomy" id="139723"/>
    <lineage>
        <taxon>Eukaryota</taxon>
        <taxon>Metazoa</taxon>
        <taxon>Ecdysozoa</taxon>
        <taxon>Arthropoda</taxon>
        <taxon>Hexapoda</taxon>
        <taxon>Insecta</taxon>
        <taxon>Pterygota</taxon>
        <taxon>Neoptera</taxon>
        <taxon>Endopterygota</taxon>
        <taxon>Diptera</taxon>
        <taxon>Nematocera</taxon>
        <taxon>Culicoidea</taxon>
        <taxon>Culicidae</taxon>
        <taxon>Anophelinae</taxon>
        <taxon>Anopheles</taxon>
        <taxon>culicifacies species complex</taxon>
    </lineage>
</organism>
<feature type="compositionally biased region" description="Polar residues" evidence="1">
    <location>
        <begin position="145"/>
        <end position="155"/>
    </location>
</feature>
<proteinExistence type="predicted"/>
<feature type="compositionally biased region" description="Gly residues" evidence="1">
    <location>
        <begin position="86"/>
        <end position="95"/>
    </location>
</feature>
<dbReference type="AlphaFoldDB" id="A0A182MBQ2"/>